<gene>
    <name evidence="1" type="ORF">Tco_1057628</name>
</gene>
<protein>
    <submittedName>
        <fullName evidence="1">Uncharacterized protein</fullName>
    </submittedName>
</protein>
<reference evidence="1" key="2">
    <citation type="submission" date="2022-01" db="EMBL/GenBank/DDBJ databases">
        <authorList>
            <person name="Yamashiro T."/>
            <person name="Shiraishi A."/>
            <person name="Satake H."/>
            <person name="Nakayama K."/>
        </authorList>
    </citation>
    <scope>NUCLEOTIDE SEQUENCE</scope>
</reference>
<sequence>MWDKFYKRTVNAVAIHRDHHLAEKKKNPNFNATYNLYGFDWAFKKTKAWFVASIPFINGLVDEDMNAFVDDYVGVSKDNDLDGQHELGYEDERVYETLVDEDRNVFGDDSLGVLKDNAVDGQHQLEGEVDIMKLIMLNQPGQNVSIMNFLPEVRALRKDSTCARPDMHNAEVACDGMSIDKADGKNEYTYSQRNPGNLDVLIEACTYSNKHPELDVFQHDNFVDRSVPKLNQTSHEHQPIDELIDGQKDTSLLQENVKNLSRPDGCERDKVTVPDEISEYLRMQDSLEYQFPLGIATNIPVGSNLFG</sequence>
<evidence type="ECO:0000313" key="1">
    <source>
        <dbReference type="EMBL" id="GJT83286.1"/>
    </source>
</evidence>
<keyword evidence="2" id="KW-1185">Reference proteome</keyword>
<comment type="caution">
    <text evidence="1">The sequence shown here is derived from an EMBL/GenBank/DDBJ whole genome shotgun (WGS) entry which is preliminary data.</text>
</comment>
<proteinExistence type="predicted"/>
<reference evidence="1" key="1">
    <citation type="journal article" date="2022" name="Int. J. Mol. Sci.">
        <title>Draft Genome of Tanacetum Coccineum: Genomic Comparison of Closely Related Tanacetum-Family Plants.</title>
        <authorList>
            <person name="Yamashiro T."/>
            <person name="Shiraishi A."/>
            <person name="Nakayama K."/>
            <person name="Satake H."/>
        </authorList>
    </citation>
    <scope>NUCLEOTIDE SEQUENCE</scope>
</reference>
<organism evidence="1 2">
    <name type="scientific">Tanacetum coccineum</name>
    <dbReference type="NCBI Taxonomy" id="301880"/>
    <lineage>
        <taxon>Eukaryota</taxon>
        <taxon>Viridiplantae</taxon>
        <taxon>Streptophyta</taxon>
        <taxon>Embryophyta</taxon>
        <taxon>Tracheophyta</taxon>
        <taxon>Spermatophyta</taxon>
        <taxon>Magnoliopsida</taxon>
        <taxon>eudicotyledons</taxon>
        <taxon>Gunneridae</taxon>
        <taxon>Pentapetalae</taxon>
        <taxon>asterids</taxon>
        <taxon>campanulids</taxon>
        <taxon>Asterales</taxon>
        <taxon>Asteraceae</taxon>
        <taxon>Asteroideae</taxon>
        <taxon>Anthemideae</taxon>
        <taxon>Anthemidinae</taxon>
        <taxon>Tanacetum</taxon>
    </lineage>
</organism>
<name>A0ABQ5H625_9ASTR</name>
<evidence type="ECO:0000313" key="2">
    <source>
        <dbReference type="Proteomes" id="UP001151760"/>
    </source>
</evidence>
<dbReference type="Proteomes" id="UP001151760">
    <property type="component" value="Unassembled WGS sequence"/>
</dbReference>
<accession>A0ABQ5H625</accession>
<dbReference type="EMBL" id="BQNB010019249">
    <property type="protein sequence ID" value="GJT83286.1"/>
    <property type="molecule type" value="Genomic_DNA"/>
</dbReference>